<name>X1QGD5_9ZZZZ</name>
<comment type="catalytic activity">
    <reaction evidence="1">
        <text>ATP + protein L-histidine = ADP + protein N-phospho-L-histidine.</text>
        <dbReference type="EC" id="2.7.13.3"/>
    </reaction>
</comment>
<dbReference type="InterPro" id="IPR003661">
    <property type="entry name" value="HisK_dim/P_dom"/>
</dbReference>
<evidence type="ECO:0000256" key="6">
    <source>
        <dbReference type="SAM" id="Phobius"/>
    </source>
</evidence>
<evidence type="ECO:0000259" key="7">
    <source>
        <dbReference type="Pfam" id="PF00512"/>
    </source>
</evidence>
<sequence>MVLVFTQTLSLQILKGIILVIFLFFGYSLIKSVLREIKLREQLQEAYLKLKKLDKAKSEFISIASHQLRTPLTAIKGYISMILEGTYGKLSGKTKE</sequence>
<keyword evidence="6" id="KW-1133">Transmembrane helix</keyword>
<feature type="domain" description="Signal transduction histidine kinase dimerisation/phosphoacceptor" evidence="7">
    <location>
        <begin position="56"/>
        <end position="93"/>
    </location>
</feature>
<protein>
    <recommendedName>
        <fullName evidence="2">histidine kinase</fullName>
        <ecNumber evidence="2">2.7.13.3</ecNumber>
    </recommendedName>
</protein>
<evidence type="ECO:0000256" key="5">
    <source>
        <dbReference type="ARBA" id="ARBA00023012"/>
    </source>
</evidence>
<dbReference type="GO" id="GO:0000155">
    <property type="term" value="F:phosphorelay sensor kinase activity"/>
    <property type="evidence" value="ECO:0007669"/>
    <property type="project" value="InterPro"/>
</dbReference>
<dbReference type="PANTHER" id="PTHR43711:SF1">
    <property type="entry name" value="HISTIDINE KINASE 1"/>
    <property type="match status" value="1"/>
</dbReference>
<evidence type="ECO:0000313" key="8">
    <source>
        <dbReference type="EMBL" id="GAI53881.1"/>
    </source>
</evidence>
<comment type="caution">
    <text evidence="8">The sequence shown here is derived from an EMBL/GenBank/DDBJ whole genome shotgun (WGS) entry which is preliminary data.</text>
</comment>
<dbReference type="Pfam" id="PF00512">
    <property type="entry name" value="HisKA"/>
    <property type="match status" value="1"/>
</dbReference>
<keyword evidence="3" id="KW-0808">Transferase</keyword>
<dbReference type="PANTHER" id="PTHR43711">
    <property type="entry name" value="TWO-COMPONENT HISTIDINE KINASE"/>
    <property type="match status" value="1"/>
</dbReference>
<evidence type="ECO:0000256" key="2">
    <source>
        <dbReference type="ARBA" id="ARBA00012438"/>
    </source>
</evidence>
<dbReference type="InterPro" id="IPR050736">
    <property type="entry name" value="Sensor_HK_Regulatory"/>
</dbReference>
<evidence type="ECO:0000256" key="1">
    <source>
        <dbReference type="ARBA" id="ARBA00000085"/>
    </source>
</evidence>
<organism evidence="8">
    <name type="scientific">marine sediment metagenome</name>
    <dbReference type="NCBI Taxonomy" id="412755"/>
    <lineage>
        <taxon>unclassified sequences</taxon>
        <taxon>metagenomes</taxon>
        <taxon>ecological metagenomes</taxon>
    </lineage>
</organism>
<dbReference type="InterPro" id="IPR036097">
    <property type="entry name" value="HisK_dim/P_sf"/>
</dbReference>
<keyword evidence="6" id="KW-0812">Transmembrane</keyword>
<dbReference type="EMBL" id="BARV01033783">
    <property type="protein sequence ID" value="GAI53881.1"/>
    <property type="molecule type" value="Genomic_DNA"/>
</dbReference>
<keyword evidence="5" id="KW-0902">Two-component regulatory system</keyword>
<accession>X1QGD5</accession>
<dbReference type="EC" id="2.7.13.3" evidence="2"/>
<dbReference type="AlphaFoldDB" id="X1QGD5"/>
<reference evidence="8" key="1">
    <citation type="journal article" date="2014" name="Front. Microbiol.">
        <title>High frequency of phylogenetically diverse reductive dehalogenase-homologous genes in deep subseafloor sedimentary metagenomes.</title>
        <authorList>
            <person name="Kawai M."/>
            <person name="Futagami T."/>
            <person name="Toyoda A."/>
            <person name="Takaki Y."/>
            <person name="Nishi S."/>
            <person name="Hori S."/>
            <person name="Arai W."/>
            <person name="Tsubouchi T."/>
            <person name="Morono Y."/>
            <person name="Uchiyama I."/>
            <person name="Ito T."/>
            <person name="Fujiyama A."/>
            <person name="Inagaki F."/>
            <person name="Takami H."/>
        </authorList>
    </citation>
    <scope>NUCLEOTIDE SEQUENCE</scope>
    <source>
        <strain evidence="8">Expedition CK06-06</strain>
    </source>
</reference>
<dbReference type="SUPFAM" id="SSF47384">
    <property type="entry name" value="Homodimeric domain of signal transducing histidine kinase"/>
    <property type="match status" value="1"/>
</dbReference>
<gene>
    <name evidence="8" type="ORF">S06H3_53041</name>
</gene>
<proteinExistence type="predicted"/>
<feature type="non-terminal residue" evidence="8">
    <location>
        <position position="96"/>
    </location>
</feature>
<keyword evidence="6" id="KW-0472">Membrane</keyword>
<dbReference type="CDD" id="cd00082">
    <property type="entry name" value="HisKA"/>
    <property type="match status" value="1"/>
</dbReference>
<feature type="transmembrane region" description="Helical" evidence="6">
    <location>
        <begin position="12"/>
        <end position="30"/>
    </location>
</feature>
<evidence type="ECO:0000256" key="4">
    <source>
        <dbReference type="ARBA" id="ARBA00022777"/>
    </source>
</evidence>
<dbReference type="Gene3D" id="1.10.287.130">
    <property type="match status" value="1"/>
</dbReference>
<evidence type="ECO:0000256" key="3">
    <source>
        <dbReference type="ARBA" id="ARBA00022679"/>
    </source>
</evidence>
<keyword evidence="4" id="KW-0418">Kinase</keyword>